<name>A0A8T3V2E1_9ARCH</name>
<dbReference type="EMBL" id="JADFAR010000023">
    <property type="protein sequence ID" value="MBE5728598.1"/>
    <property type="molecule type" value="Genomic_DNA"/>
</dbReference>
<dbReference type="AlphaFoldDB" id="A0A8T3V2E1"/>
<dbReference type="Proteomes" id="UP000718571">
    <property type="component" value="Unassembled WGS sequence"/>
</dbReference>
<evidence type="ECO:0000313" key="2">
    <source>
        <dbReference type="EMBL" id="MBE5728598.1"/>
    </source>
</evidence>
<feature type="transmembrane region" description="Helical" evidence="1">
    <location>
        <begin position="86"/>
        <end position="105"/>
    </location>
</feature>
<reference evidence="2 3" key="1">
    <citation type="submission" date="2020-09" db="EMBL/GenBank/DDBJ databases">
        <title>Genomic characterization of a novel Parvarchaeota family in acid mine drainage sediments.</title>
        <authorList>
            <person name="Luo Z.-H."/>
        </authorList>
    </citation>
    <scope>NUCLEOTIDE SEQUENCE [LARGE SCALE GENOMIC DNA]</scope>
    <source>
        <strain evidence="2">MAS1_bins.189</strain>
    </source>
</reference>
<evidence type="ECO:0000313" key="3">
    <source>
        <dbReference type="Proteomes" id="UP000718571"/>
    </source>
</evidence>
<feature type="transmembrane region" description="Helical" evidence="1">
    <location>
        <begin position="154"/>
        <end position="175"/>
    </location>
</feature>
<organism evidence="2 3">
    <name type="scientific">Candidatus Acidifodinimicrobium mancum</name>
    <dbReference type="NCBI Taxonomy" id="2898728"/>
    <lineage>
        <taxon>Archaea</taxon>
        <taxon>Candidatus Parvarchaeota</taxon>
        <taxon>Candidatus Acidifodinimicrobiaceae</taxon>
        <taxon>Candidatus Acidifodinimicrobium</taxon>
    </lineage>
</organism>
<proteinExistence type="predicted"/>
<accession>A0A8T3V2E1</accession>
<evidence type="ECO:0000256" key="1">
    <source>
        <dbReference type="SAM" id="Phobius"/>
    </source>
</evidence>
<comment type="caution">
    <text evidence="2">The sequence shown here is derived from an EMBL/GenBank/DDBJ whole genome shotgun (WGS) entry which is preliminary data.</text>
</comment>
<feature type="transmembrane region" description="Helical" evidence="1">
    <location>
        <begin position="125"/>
        <end position="142"/>
    </location>
</feature>
<keyword evidence="1" id="KW-0472">Membrane</keyword>
<feature type="transmembrane region" description="Helical" evidence="1">
    <location>
        <begin position="55"/>
        <end position="74"/>
    </location>
</feature>
<keyword evidence="1" id="KW-1133">Transmembrane helix</keyword>
<sequence>MVEKLKKIVCSIVLAVLVPLLLLSTMQISYGMCPLCIAGAAVGLSLARYYGLSDIIVGLWLGALAVSTGVWLARLTRRKLGKRIPAQTPIVFSLVFASTVIPFYLAGFFNGMPGMSDAVFGINKLLFGLVLGSVITYMGAPVSNKIKKTVGKSFPYQTILLTLSLLALFSFLFWYGGV</sequence>
<gene>
    <name evidence="2" type="ORF">IHE51_01940</name>
</gene>
<keyword evidence="1" id="KW-0812">Transmembrane</keyword>
<protein>
    <submittedName>
        <fullName evidence="2">Uncharacterized protein</fullName>
    </submittedName>
</protein>